<feature type="transmembrane region" description="Helical" evidence="5">
    <location>
        <begin position="538"/>
        <end position="560"/>
    </location>
</feature>
<dbReference type="InterPro" id="IPR011701">
    <property type="entry name" value="MFS"/>
</dbReference>
<dbReference type="Proteomes" id="UP000700596">
    <property type="component" value="Unassembled WGS sequence"/>
</dbReference>
<feature type="transmembrane region" description="Helical" evidence="5">
    <location>
        <begin position="173"/>
        <end position="194"/>
    </location>
</feature>
<evidence type="ECO:0000256" key="3">
    <source>
        <dbReference type="ARBA" id="ARBA00022989"/>
    </source>
</evidence>
<evidence type="ECO:0000256" key="5">
    <source>
        <dbReference type="SAM" id="Phobius"/>
    </source>
</evidence>
<feature type="domain" description="Major facilitator superfamily (MFS) profile" evidence="6">
    <location>
        <begin position="53"/>
        <end position="564"/>
    </location>
</feature>
<keyword evidence="8" id="KW-1185">Reference proteome</keyword>
<feature type="transmembrane region" description="Helical" evidence="5">
    <location>
        <begin position="476"/>
        <end position="496"/>
    </location>
</feature>
<dbReference type="PANTHER" id="PTHR23501">
    <property type="entry name" value="MAJOR FACILITATOR SUPERFAMILY"/>
    <property type="match status" value="1"/>
</dbReference>
<proteinExistence type="predicted"/>
<feature type="transmembrane region" description="Helical" evidence="5">
    <location>
        <begin position="437"/>
        <end position="461"/>
    </location>
</feature>
<comment type="subcellular location">
    <subcellularLocation>
        <location evidence="1">Membrane</location>
        <topology evidence="1">Multi-pass membrane protein</topology>
    </subcellularLocation>
</comment>
<dbReference type="EMBL" id="JAGMWT010000004">
    <property type="protein sequence ID" value="KAH7130092.1"/>
    <property type="molecule type" value="Genomic_DNA"/>
</dbReference>
<gene>
    <name evidence="7" type="ORF">B0J11DRAFT_243898</name>
</gene>
<evidence type="ECO:0000313" key="7">
    <source>
        <dbReference type="EMBL" id="KAH7130092.1"/>
    </source>
</evidence>
<feature type="transmembrane region" description="Helical" evidence="5">
    <location>
        <begin position="119"/>
        <end position="139"/>
    </location>
</feature>
<keyword evidence="4 5" id="KW-0472">Membrane</keyword>
<dbReference type="OrthoDB" id="440553at2759"/>
<dbReference type="Pfam" id="PF07690">
    <property type="entry name" value="MFS_1"/>
    <property type="match status" value="1"/>
</dbReference>
<dbReference type="SUPFAM" id="SSF103473">
    <property type="entry name" value="MFS general substrate transporter"/>
    <property type="match status" value="1"/>
</dbReference>
<evidence type="ECO:0000256" key="2">
    <source>
        <dbReference type="ARBA" id="ARBA00022692"/>
    </source>
</evidence>
<name>A0A9P9E3T2_9PLEO</name>
<feature type="transmembrane region" description="Helical" evidence="5">
    <location>
        <begin position="206"/>
        <end position="226"/>
    </location>
</feature>
<dbReference type="Gene3D" id="1.20.1720.10">
    <property type="entry name" value="Multidrug resistance protein D"/>
    <property type="match status" value="1"/>
</dbReference>
<organism evidence="7 8">
    <name type="scientific">Dendryphion nanum</name>
    <dbReference type="NCBI Taxonomy" id="256645"/>
    <lineage>
        <taxon>Eukaryota</taxon>
        <taxon>Fungi</taxon>
        <taxon>Dikarya</taxon>
        <taxon>Ascomycota</taxon>
        <taxon>Pezizomycotina</taxon>
        <taxon>Dothideomycetes</taxon>
        <taxon>Pleosporomycetidae</taxon>
        <taxon>Pleosporales</taxon>
        <taxon>Torulaceae</taxon>
        <taxon>Dendryphion</taxon>
    </lineage>
</organism>
<keyword evidence="2 5" id="KW-0812">Transmembrane</keyword>
<comment type="caution">
    <text evidence="7">The sequence shown here is derived from an EMBL/GenBank/DDBJ whole genome shotgun (WGS) entry which is preliminary data.</text>
</comment>
<dbReference type="InterPro" id="IPR020846">
    <property type="entry name" value="MFS_dom"/>
</dbReference>
<dbReference type="GO" id="GO:0005886">
    <property type="term" value="C:plasma membrane"/>
    <property type="evidence" value="ECO:0007669"/>
    <property type="project" value="TreeGrafter"/>
</dbReference>
<dbReference type="AlphaFoldDB" id="A0A9P9E3T2"/>
<dbReference type="GO" id="GO:0022857">
    <property type="term" value="F:transmembrane transporter activity"/>
    <property type="evidence" value="ECO:0007669"/>
    <property type="project" value="InterPro"/>
</dbReference>
<feature type="transmembrane region" description="Helical" evidence="5">
    <location>
        <begin position="89"/>
        <end position="107"/>
    </location>
</feature>
<reference evidence="7" key="1">
    <citation type="journal article" date="2021" name="Nat. Commun.">
        <title>Genetic determinants of endophytism in the Arabidopsis root mycobiome.</title>
        <authorList>
            <person name="Mesny F."/>
            <person name="Miyauchi S."/>
            <person name="Thiergart T."/>
            <person name="Pickel B."/>
            <person name="Atanasova L."/>
            <person name="Karlsson M."/>
            <person name="Huettel B."/>
            <person name="Barry K.W."/>
            <person name="Haridas S."/>
            <person name="Chen C."/>
            <person name="Bauer D."/>
            <person name="Andreopoulos W."/>
            <person name="Pangilinan J."/>
            <person name="LaButti K."/>
            <person name="Riley R."/>
            <person name="Lipzen A."/>
            <person name="Clum A."/>
            <person name="Drula E."/>
            <person name="Henrissat B."/>
            <person name="Kohler A."/>
            <person name="Grigoriev I.V."/>
            <person name="Martin F.M."/>
            <person name="Hacquard S."/>
        </authorList>
    </citation>
    <scope>NUCLEOTIDE SEQUENCE</scope>
    <source>
        <strain evidence="7">MPI-CAGE-CH-0243</strain>
    </source>
</reference>
<feature type="transmembrane region" description="Helical" evidence="5">
    <location>
        <begin position="44"/>
        <end position="66"/>
    </location>
</feature>
<feature type="transmembrane region" description="Helical" evidence="5">
    <location>
        <begin position="338"/>
        <end position="358"/>
    </location>
</feature>
<feature type="transmembrane region" description="Helical" evidence="5">
    <location>
        <begin position="266"/>
        <end position="283"/>
    </location>
</feature>
<keyword evidence="3 5" id="KW-1133">Transmembrane helix</keyword>
<evidence type="ECO:0000259" key="6">
    <source>
        <dbReference type="PROSITE" id="PS50850"/>
    </source>
</evidence>
<dbReference type="PANTHER" id="PTHR23501:SF43">
    <property type="entry name" value="MULTIDRUG TRANSPORTER, PUTATIVE (AFU_ORTHOLOGUE AFUA_6G03040)-RELATED"/>
    <property type="match status" value="1"/>
</dbReference>
<evidence type="ECO:0000256" key="4">
    <source>
        <dbReference type="ARBA" id="ARBA00023136"/>
    </source>
</evidence>
<feature type="transmembrane region" description="Helical" evidence="5">
    <location>
        <begin position="404"/>
        <end position="425"/>
    </location>
</feature>
<dbReference type="InterPro" id="IPR036259">
    <property type="entry name" value="MFS_trans_sf"/>
</dbReference>
<evidence type="ECO:0000313" key="8">
    <source>
        <dbReference type="Proteomes" id="UP000700596"/>
    </source>
</evidence>
<feature type="transmembrane region" description="Helical" evidence="5">
    <location>
        <begin position="379"/>
        <end position="398"/>
    </location>
</feature>
<sequence>MSSSTDDQYVRTSMNLYSDFTFEPSFDKEEGELKMKKLSDEPQYITGWLLHLLTLFLMTAIFLATMESSITSTAVLDITNQLGGYEKSSWLFTAYMLTYCGFQMVWAKLSDITGRKTALLAALSIFTLFSGLCGSSKTLTELIMYRWPQGIGGCGSVAIAQLSFFELIPESKWPAYVSLGAGVMALAYVAGPLLGGIITLHGHWQWIFLLNAPVGAALLVGLYFTFPNRIWAEPAARREAKINADRKSGIEKEQEGVVSQMKRIDFLGSGLLIGATTLLATALQQAAIGYKWTSVFVLPLLVCSFPFVVAFLTWQWYITTRRTTPEPVFPWRFCVSRVQLGMILETFFVGVVFSVLLVQIPQRFMAVHGLSPMAAATRLLAFGAFVPTGSSIAAVLMGKPKIPPVWIILGAIVMQIFGVIFLSRLPVSAKIDNSQYGLLFLTGTGIGLVNGALVLLVPYAMEKRDLAVGTAAMSQFRVLGGLVGIAIATSVATPYIRSHLAAIVDPGLAHDLLERPETISKLSGELLRSVESTFAKGYNLEVAILIGFAVVQLPVAALMWTNRRVDGTHNQVREEQIE</sequence>
<dbReference type="PRINTS" id="PR01036">
    <property type="entry name" value="TCRTETB"/>
</dbReference>
<protein>
    <submittedName>
        <fullName evidence="7">Major facilitator superfamily domain-containing protein</fullName>
    </submittedName>
</protein>
<evidence type="ECO:0000256" key="1">
    <source>
        <dbReference type="ARBA" id="ARBA00004141"/>
    </source>
</evidence>
<dbReference type="PROSITE" id="PS50850">
    <property type="entry name" value="MFS"/>
    <property type="match status" value="1"/>
</dbReference>
<accession>A0A9P9E3T2</accession>
<feature type="transmembrane region" description="Helical" evidence="5">
    <location>
        <begin position="295"/>
        <end position="318"/>
    </location>
</feature>